<dbReference type="EMBL" id="BMAW01086761">
    <property type="protein sequence ID" value="GFU48654.1"/>
    <property type="molecule type" value="Genomic_DNA"/>
</dbReference>
<keyword evidence="2" id="KW-1185">Reference proteome</keyword>
<gene>
    <name evidence="1" type="ORF">NPIL_115961</name>
</gene>
<evidence type="ECO:0000313" key="2">
    <source>
        <dbReference type="Proteomes" id="UP000887013"/>
    </source>
</evidence>
<dbReference type="AlphaFoldDB" id="A0A8X6R0S0"/>
<name>A0A8X6R0S0_NEPPI</name>
<proteinExistence type="predicted"/>
<sequence>MNIACFRNPSGLTDKLPQYREGPLLTPIVVTRAFVAPLDSTLGEQRQCSSVPKVALYSPPIIGNYRHSEVQRISVRWRYIRKAAEGKPRVGYENRFGDVIQLNCLKSY</sequence>
<reference evidence="1" key="1">
    <citation type="submission" date="2020-08" db="EMBL/GenBank/DDBJ databases">
        <title>Multicomponent nature underlies the extraordinary mechanical properties of spider dragline silk.</title>
        <authorList>
            <person name="Kono N."/>
            <person name="Nakamura H."/>
            <person name="Mori M."/>
            <person name="Yoshida Y."/>
            <person name="Ohtoshi R."/>
            <person name="Malay A.D."/>
            <person name="Moran D.A.P."/>
            <person name="Tomita M."/>
            <person name="Numata K."/>
            <person name="Arakawa K."/>
        </authorList>
    </citation>
    <scope>NUCLEOTIDE SEQUENCE</scope>
</reference>
<protein>
    <submittedName>
        <fullName evidence="1">Uncharacterized protein</fullName>
    </submittedName>
</protein>
<organism evidence="1 2">
    <name type="scientific">Nephila pilipes</name>
    <name type="common">Giant wood spider</name>
    <name type="synonym">Nephila maculata</name>
    <dbReference type="NCBI Taxonomy" id="299642"/>
    <lineage>
        <taxon>Eukaryota</taxon>
        <taxon>Metazoa</taxon>
        <taxon>Ecdysozoa</taxon>
        <taxon>Arthropoda</taxon>
        <taxon>Chelicerata</taxon>
        <taxon>Arachnida</taxon>
        <taxon>Araneae</taxon>
        <taxon>Araneomorphae</taxon>
        <taxon>Entelegynae</taxon>
        <taxon>Araneoidea</taxon>
        <taxon>Nephilidae</taxon>
        <taxon>Nephila</taxon>
    </lineage>
</organism>
<dbReference type="Proteomes" id="UP000887013">
    <property type="component" value="Unassembled WGS sequence"/>
</dbReference>
<comment type="caution">
    <text evidence="1">The sequence shown here is derived from an EMBL/GenBank/DDBJ whole genome shotgun (WGS) entry which is preliminary data.</text>
</comment>
<evidence type="ECO:0000313" key="1">
    <source>
        <dbReference type="EMBL" id="GFU48654.1"/>
    </source>
</evidence>
<accession>A0A8X6R0S0</accession>